<organism evidence="5">
    <name type="scientific">Mucochytrium quahogii</name>
    <dbReference type="NCBI Taxonomy" id="96639"/>
    <lineage>
        <taxon>Eukaryota</taxon>
        <taxon>Sar</taxon>
        <taxon>Stramenopiles</taxon>
        <taxon>Bigyra</taxon>
        <taxon>Labyrinthulomycetes</taxon>
        <taxon>Thraustochytrida</taxon>
        <taxon>Thraustochytriidae</taxon>
        <taxon>Mucochytrium</taxon>
    </lineage>
</organism>
<evidence type="ECO:0000256" key="4">
    <source>
        <dbReference type="ARBA" id="ARBA00022691"/>
    </source>
</evidence>
<dbReference type="InterPro" id="IPR002903">
    <property type="entry name" value="RsmH"/>
</dbReference>
<comment type="similarity">
    <text evidence="1">Belongs to the methyltransferase superfamily. RsmH family.</text>
</comment>
<dbReference type="PANTHER" id="PTHR11265:SF0">
    <property type="entry name" value="12S RRNA N4-METHYLCYTIDINE METHYLTRANSFERASE"/>
    <property type="match status" value="1"/>
</dbReference>
<dbReference type="Pfam" id="PF01795">
    <property type="entry name" value="Methyltransf_5"/>
    <property type="match status" value="1"/>
</dbReference>
<reference evidence="5" key="1">
    <citation type="submission" date="2021-01" db="EMBL/GenBank/DDBJ databases">
        <authorList>
            <person name="Corre E."/>
            <person name="Pelletier E."/>
            <person name="Niang G."/>
            <person name="Scheremetjew M."/>
            <person name="Finn R."/>
            <person name="Kale V."/>
            <person name="Holt S."/>
            <person name="Cochrane G."/>
            <person name="Meng A."/>
            <person name="Brown T."/>
            <person name="Cohen L."/>
        </authorList>
    </citation>
    <scope>NUCLEOTIDE SEQUENCE</scope>
    <source>
        <strain evidence="5">NY070348D</strain>
    </source>
</reference>
<gene>
    <name evidence="5" type="ORF">QSP1433_LOCUS6534</name>
</gene>
<dbReference type="InterPro" id="IPR029063">
    <property type="entry name" value="SAM-dependent_MTases_sf"/>
</dbReference>
<dbReference type="NCBIfam" id="TIGR00006">
    <property type="entry name" value="16S rRNA (cytosine(1402)-N(4))-methyltransferase RsmH"/>
    <property type="match status" value="1"/>
</dbReference>
<evidence type="ECO:0008006" key="6">
    <source>
        <dbReference type="Google" id="ProtNLM"/>
    </source>
</evidence>
<dbReference type="GO" id="GO:0070475">
    <property type="term" value="P:rRNA base methylation"/>
    <property type="evidence" value="ECO:0007669"/>
    <property type="project" value="TreeGrafter"/>
</dbReference>
<name>A0A7S2RSC9_9STRA</name>
<dbReference type="InterPro" id="IPR023397">
    <property type="entry name" value="SAM-dep_MeTrfase_MraW_recog"/>
</dbReference>
<dbReference type="Gene3D" id="3.40.50.150">
    <property type="entry name" value="Vaccinia Virus protein VP39"/>
    <property type="match status" value="2"/>
</dbReference>
<accession>A0A7S2RSC9</accession>
<protein>
    <recommendedName>
        <fullName evidence="6">Ribosomal RNA small subunit methyltransferase H</fullName>
    </recommendedName>
</protein>
<evidence type="ECO:0000256" key="2">
    <source>
        <dbReference type="ARBA" id="ARBA00022603"/>
    </source>
</evidence>
<keyword evidence="3" id="KW-0808">Transferase</keyword>
<dbReference type="AlphaFoldDB" id="A0A7S2RSC9"/>
<evidence type="ECO:0000256" key="1">
    <source>
        <dbReference type="ARBA" id="ARBA00010396"/>
    </source>
</evidence>
<dbReference type="EMBL" id="HBHK01010465">
    <property type="protein sequence ID" value="CAD9679410.1"/>
    <property type="molecule type" value="Transcribed_RNA"/>
</dbReference>
<keyword evidence="4" id="KW-0949">S-adenosyl-L-methionine</keyword>
<keyword evidence="2" id="KW-0489">Methyltransferase</keyword>
<evidence type="ECO:0000313" key="5">
    <source>
        <dbReference type="EMBL" id="CAD9679410.1"/>
    </source>
</evidence>
<evidence type="ECO:0000256" key="3">
    <source>
        <dbReference type="ARBA" id="ARBA00022679"/>
    </source>
</evidence>
<dbReference type="SUPFAM" id="SSF81799">
    <property type="entry name" value="Putative methyltransferase TM0872, insert domain"/>
    <property type="match status" value="1"/>
</dbReference>
<dbReference type="SUPFAM" id="SSF53335">
    <property type="entry name" value="S-adenosyl-L-methionine-dependent methyltransferases"/>
    <property type="match status" value="1"/>
</dbReference>
<dbReference type="GO" id="GO:0071424">
    <property type="term" value="F:rRNA (cytosine-N4-)-methyltransferase activity"/>
    <property type="evidence" value="ECO:0007669"/>
    <property type="project" value="TreeGrafter"/>
</dbReference>
<sequence>MVDAGIGEDRFVTIKGNYQDMSTLVPTDRVDGILLDIGVSSMQLDNPERGFSFRHDGPLDMRMDQSATLTAKKIVNEYPEHVLGEILKEYGEVRQWRKVAAIICRERAVQEIETTLDLVNVIGPMLNWKKADSHPATKTFQAIRIAVNSELRALDVFLSKVGDLLTPGGIVAILSFHPLEDRLVKKAFSDQRIWKTLSKKPLKPSTEEVAKNPRSRTAKLRVAIRQ</sequence>
<dbReference type="PANTHER" id="PTHR11265">
    <property type="entry name" value="S-ADENOSYL-METHYLTRANSFERASE MRAW"/>
    <property type="match status" value="1"/>
</dbReference>
<proteinExistence type="inferred from homology"/>